<keyword evidence="3" id="KW-1185">Reference proteome</keyword>
<evidence type="ECO:0000313" key="3">
    <source>
        <dbReference type="Proteomes" id="UP000717696"/>
    </source>
</evidence>
<feature type="signal peptide" evidence="1">
    <location>
        <begin position="1"/>
        <end position="17"/>
    </location>
</feature>
<organism evidence="2 3">
    <name type="scientific">Dactylonectria estremocensis</name>
    <dbReference type="NCBI Taxonomy" id="1079267"/>
    <lineage>
        <taxon>Eukaryota</taxon>
        <taxon>Fungi</taxon>
        <taxon>Dikarya</taxon>
        <taxon>Ascomycota</taxon>
        <taxon>Pezizomycotina</taxon>
        <taxon>Sordariomycetes</taxon>
        <taxon>Hypocreomycetidae</taxon>
        <taxon>Hypocreales</taxon>
        <taxon>Nectriaceae</taxon>
        <taxon>Dactylonectria</taxon>
    </lineage>
</organism>
<keyword evidence="1" id="KW-0732">Signal</keyword>
<name>A0A9P9JHV0_9HYPO</name>
<sequence>MYRSLLLLGLSFVFTRSTFTPLSQLGSRAHHPSNLADNYTPSFWIGKLCGRLAASRQGRMASTCSAQPPSLSWTRLYNSSLHPLSSEVLDHPQLRNHLLSDNLCLNNQPTSSSLLC</sequence>
<evidence type="ECO:0000313" key="2">
    <source>
        <dbReference type="EMBL" id="KAH7162026.1"/>
    </source>
</evidence>
<accession>A0A9P9JHV0</accession>
<gene>
    <name evidence="2" type="ORF">B0J13DRAFT_535068</name>
</gene>
<evidence type="ECO:0008006" key="4">
    <source>
        <dbReference type="Google" id="ProtNLM"/>
    </source>
</evidence>
<dbReference type="AlphaFoldDB" id="A0A9P9JHV0"/>
<evidence type="ECO:0000256" key="1">
    <source>
        <dbReference type="SAM" id="SignalP"/>
    </source>
</evidence>
<comment type="caution">
    <text evidence="2">The sequence shown here is derived from an EMBL/GenBank/DDBJ whole genome shotgun (WGS) entry which is preliminary data.</text>
</comment>
<dbReference type="EMBL" id="JAGMUU010000001">
    <property type="protein sequence ID" value="KAH7162026.1"/>
    <property type="molecule type" value="Genomic_DNA"/>
</dbReference>
<protein>
    <recommendedName>
        <fullName evidence="4">Secreted protein</fullName>
    </recommendedName>
</protein>
<reference evidence="2" key="1">
    <citation type="journal article" date="2021" name="Nat. Commun.">
        <title>Genetic determinants of endophytism in the Arabidopsis root mycobiome.</title>
        <authorList>
            <person name="Mesny F."/>
            <person name="Miyauchi S."/>
            <person name="Thiergart T."/>
            <person name="Pickel B."/>
            <person name="Atanasova L."/>
            <person name="Karlsson M."/>
            <person name="Huettel B."/>
            <person name="Barry K.W."/>
            <person name="Haridas S."/>
            <person name="Chen C."/>
            <person name="Bauer D."/>
            <person name="Andreopoulos W."/>
            <person name="Pangilinan J."/>
            <person name="LaButti K."/>
            <person name="Riley R."/>
            <person name="Lipzen A."/>
            <person name="Clum A."/>
            <person name="Drula E."/>
            <person name="Henrissat B."/>
            <person name="Kohler A."/>
            <person name="Grigoriev I.V."/>
            <person name="Martin F.M."/>
            <person name="Hacquard S."/>
        </authorList>
    </citation>
    <scope>NUCLEOTIDE SEQUENCE</scope>
    <source>
        <strain evidence="2">MPI-CAGE-AT-0021</strain>
    </source>
</reference>
<feature type="chain" id="PRO_5040409402" description="Secreted protein" evidence="1">
    <location>
        <begin position="18"/>
        <end position="116"/>
    </location>
</feature>
<dbReference type="Proteomes" id="UP000717696">
    <property type="component" value="Unassembled WGS sequence"/>
</dbReference>
<proteinExistence type="predicted"/>